<evidence type="ECO:0000313" key="1">
    <source>
        <dbReference type="EMBL" id="BAU27527.1"/>
    </source>
</evidence>
<organism evidence="1 2">
    <name type="scientific">Aneurinibacillus soli</name>
    <dbReference type="NCBI Taxonomy" id="1500254"/>
    <lineage>
        <taxon>Bacteria</taxon>
        <taxon>Bacillati</taxon>
        <taxon>Bacillota</taxon>
        <taxon>Bacilli</taxon>
        <taxon>Bacillales</taxon>
        <taxon>Paenibacillaceae</taxon>
        <taxon>Aneurinibacillus group</taxon>
        <taxon>Aneurinibacillus</taxon>
    </lineage>
</organism>
<proteinExistence type="predicted"/>
<dbReference type="Proteomes" id="UP000217696">
    <property type="component" value="Chromosome"/>
</dbReference>
<evidence type="ECO:0000313" key="2">
    <source>
        <dbReference type="Proteomes" id="UP000217696"/>
    </source>
</evidence>
<dbReference type="InterPro" id="IPR036388">
    <property type="entry name" value="WH-like_DNA-bd_sf"/>
</dbReference>
<dbReference type="AlphaFoldDB" id="A0A0U5BBE8"/>
<keyword evidence="2" id="KW-1185">Reference proteome</keyword>
<dbReference type="RefSeq" id="WP_096464936.1">
    <property type="nucleotide sequence ID" value="NZ_AP017312.1"/>
</dbReference>
<reference evidence="1 2" key="1">
    <citation type="submission" date="2015-12" db="EMBL/GenBank/DDBJ databases">
        <title>Genome sequence of Aneurinibacillus soli.</title>
        <authorList>
            <person name="Lee J.S."/>
            <person name="Lee K.C."/>
            <person name="Kim K.K."/>
            <person name="Lee B.W."/>
        </authorList>
    </citation>
    <scope>NUCLEOTIDE SEQUENCE [LARGE SCALE GENOMIC DNA]</scope>
    <source>
        <strain evidence="1 2">CB4</strain>
    </source>
</reference>
<dbReference type="KEGG" id="asoc:CB4_01701"/>
<accession>A0A0U5BBE8</accession>
<name>A0A0U5BBE8_9BACL</name>
<sequence>MSRQLKKRILQHFVQGRIPDSATVGVDDVEFGQAIEDLAEERLLSGVVLQRGGSGNRVLQTFLDETSITEAGEKYAQNEAE</sequence>
<gene>
    <name evidence="1" type="ORF">CB4_01701</name>
</gene>
<dbReference type="EMBL" id="AP017312">
    <property type="protein sequence ID" value="BAU27527.1"/>
    <property type="molecule type" value="Genomic_DNA"/>
</dbReference>
<protein>
    <submittedName>
        <fullName evidence="1">Uncharacterized protein</fullName>
    </submittedName>
</protein>
<dbReference type="Gene3D" id="1.10.10.10">
    <property type="entry name" value="Winged helix-like DNA-binding domain superfamily/Winged helix DNA-binding domain"/>
    <property type="match status" value="1"/>
</dbReference>